<dbReference type="PROSITE" id="PS51194">
    <property type="entry name" value="HELICASE_CTER"/>
    <property type="match status" value="1"/>
</dbReference>
<dbReference type="AlphaFoldDB" id="A0AAN8XI42"/>
<dbReference type="GO" id="GO:0004530">
    <property type="term" value="F:deoxyribonuclease I activity"/>
    <property type="evidence" value="ECO:0007669"/>
    <property type="project" value="TreeGrafter"/>
</dbReference>
<dbReference type="GO" id="GO:0003723">
    <property type="term" value="F:RNA binding"/>
    <property type="evidence" value="ECO:0007669"/>
    <property type="project" value="TreeGrafter"/>
</dbReference>
<dbReference type="GO" id="GO:0004525">
    <property type="term" value="F:ribonuclease III activity"/>
    <property type="evidence" value="ECO:0007669"/>
    <property type="project" value="TreeGrafter"/>
</dbReference>
<gene>
    <name evidence="3" type="primary">DICER1_1</name>
    <name evidence="3" type="ORF">SK128_003226</name>
</gene>
<evidence type="ECO:0000256" key="1">
    <source>
        <dbReference type="ARBA" id="ARBA00022801"/>
    </source>
</evidence>
<dbReference type="GO" id="GO:0005737">
    <property type="term" value="C:cytoplasm"/>
    <property type="evidence" value="ECO:0007669"/>
    <property type="project" value="TreeGrafter"/>
</dbReference>
<comment type="caution">
    <text evidence="3">The sequence shown here is derived from an EMBL/GenBank/DDBJ whole genome shotgun (WGS) entry which is preliminary data.</text>
</comment>
<dbReference type="EMBL" id="JAXCGZ010006633">
    <property type="protein sequence ID" value="KAK7079634.1"/>
    <property type="molecule type" value="Genomic_DNA"/>
</dbReference>
<dbReference type="InterPro" id="IPR001650">
    <property type="entry name" value="Helicase_C-like"/>
</dbReference>
<dbReference type="Gene3D" id="3.40.50.300">
    <property type="entry name" value="P-loop containing nucleotide triphosphate hydrolases"/>
    <property type="match status" value="1"/>
</dbReference>
<dbReference type="GO" id="GO:0006309">
    <property type="term" value="P:apoptotic DNA fragmentation"/>
    <property type="evidence" value="ECO:0007669"/>
    <property type="project" value="TreeGrafter"/>
</dbReference>
<dbReference type="SUPFAM" id="SSF52540">
    <property type="entry name" value="P-loop containing nucleoside triphosphate hydrolases"/>
    <property type="match status" value="1"/>
</dbReference>
<dbReference type="InterPro" id="IPR027417">
    <property type="entry name" value="P-loop_NTPase"/>
</dbReference>
<evidence type="ECO:0000313" key="4">
    <source>
        <dbReference type="Proteomes" id="UP001381693"/>
    </source>
</evidence>
<organism evidence="3 4">
    <name type="scientific">Halocaridina rubra</name>
    <name type="common">Hawaiian red shrimp</name>
    <dbReference type="NCBI Taxonomy" id="373956"/>
    <lineage>
        <taxon>Eukaryota</taxon>
        <taxon>Metazoa</taxon>
        <taxon>Ecdysozoa</taxon>
        <taxon>Arthropoda</taxon>
        <taxon>Crustacea</taxon>
        <taxon>Multicrustacea</taxon>
        <taxon>Malacostraca</taxon>
        <taxon>Eumalacostraca</taxon>
        <taxon>Eucarida</taxon>
        <taxon>Decapoda</taxon>
        <taxon>Pleocyemata</taxon>
        <taxon>Caridea</taxon>
        <taxon>Atyoidea</taxon>
        <taxon>Atyidae</taxon>
        <taxon>Halocaridina</taxon>
    </lineage>
</organism>
<keyword evidence="1" id="KW-0378">Hydrolase</keyword>
<reference evidence="3 4" key="1">
    <citation type="submission" date="2023-11" db="EMBL/GenBank/DDBJ databases">
        <title>Halocaridina rubra genome assembly.</title>
        <authorList>
            <person name="Smith C."/>
        </authorList>
    </citation>
    <scope>NUCLEOTIDE SEQUENCE [LARGE SCALE GENOMIC DNA]</scope>
    <source>
        <strain evidence="3">EP-1</strain>
        <tissue evidence="3">Whole</tissue>
    </source>
</reference>
<protein>
    <submittedName>
        <fullName evidence="3">Endoribonuclease Dicer</fullName>
    </submittedName>
</protein>
<feature type="domain" description="Helicase C-terminal" evidence="2">
    <location>
        <begin position="118"/>
        <end position="289"/>
    </location>
</feature>
<dbReference type="PANTHER" id="PTHR14950">
    <property type="entry name" value="DICER-RELATED"/>
    <property type="match status" value="1"/>
</dbReference>
<evidence type="ECO:0000313" key="3">
    <source>
        <dbReference type="EMBL" id="KAK7079634.1"/>
    </source>
</evidence>
<dbReference type="Pfam" id="PF00271">
    <property type="entry name" value="Helicase_C"/>
    <property type="match status" value="1"/>
</dbReference>
<evidence type="ECO:0000259" key="2">
    <source>
        <dbReference type="PROSITE" id="PS51194"/>
    </source>
</evidence>
<keyword evidence="4" id="KW-1185">Reference proteome</keyword>
<name>A0AAN8XI42_HALRR</name>
<proteinExistence type="predicted"/>
<dbReference type="GO" id="GO:0070578">
    <property type="term" value="C:RISC-loading complex"/>
    <property type="evidence" value="ECO:0007669"/>
    <property type="project" value="TreeGrafter"/>
</dbReference>
<dbReference type="Proteomes" id="UP001381693">
    <property type="component" value="Unassembled WGS sequence"/>
</dbReference>
<dbReference type="PANTHER" id="PTHR14950:SF37">
    <property type="entry name" value="ENDORIBONUCLEASE DICER"/>
    <property type="match status" value="1"/>
</dbReference>
<dbReference type="SMART" id="SM00490">
    <property type="entry name" value="HELICc"/>
    <property type="match status" value="1"/>
</dbReference>
<dbReference type="GO" id="GO:0030422">
    <property type="term" value="P:siRNA processing"/>
    <property type="evidence" value="ECO:0007669"/>
    <property type="project" value="TreeGrafter"/>
</dbReference>
<dbReference type="GO" id="GO:0031054">
    <property type="term" value="P:pre-miRNA processing"/>
    <property type="evidence" value="ECO:0007669"/>
    <property type="project" value="TreeGrafter"/>
</dbReference>
<sequence>MDACLCAEQPLVLKDQSIRKEKAPSTKSKEISCVEECTTPSNLGMEDSIPEEDKTLIGNNGISIALNSAEDHQKSADCGYEVPLNGSAGILSSEAAAMADTLALLLPSSGKGRKRRDEVKEKVKVHNPEDPDSVCGLIFVRHRNIAKIIYRLLKELSDIGGDFAWIFPQYTVESRENTKDDPRAAEAEHKKQEEVLRRFRHHECNILVSTKVLEEGIDVPQCNLVLRFDPPLDYRSYVHSSGRARGQDTFYIHLVTKDQEEQFLKNMATYLAFQQVRIDIVRSKTQFLSSVY</sequence>
<dbReference type="GO" id="GO:0005634">
    <property type="term" value="C:nucleus"/>
    <property type="evidence" value="ECO:0007669"/>
    <property type="project" value="TreeGrafter"/>
</dbReference>
<accession>A0AAN8XI42</accession>